<dbReference type="PANTHER" id="PTHR46558">
    <property type="entry name" value="TRACRIPTIONAL REGULATORY PROTEIN-RELATED-RELATED"/>
    <property type="match status" value="1"/>
</dbReference>
<proteinExistence type="predicted"/>
<dbReference type="Pfam" id="PF01381">
    <property type="entry name" value="HTH_3"/>
    <property type="match status" value="1"/>
</dbReference>
<evidence type="ECO:0000256" key="1">
    <source>
        <dbReference type="ARBA" id="ARBA00023125"/>
    </source>
</evidence>
<dbReference type="Proteomes" id="UP000700800">
    <property type="component" value="Unassembled WGS sequence"/>
</dbReference>
<evidence type="ECO:0000313" key="3">
    <source>
        <dbReference type="EMBL" id="MBE6165081.1"/>
    </source>
</evidence>
<dbReference type="InterPro" id="IPR010982">
    <property type="entry name" value="Lambda_DNA-bd_dom_sf"/>
</dbReference>
<dbReference type="InterPro" id="IPR001387">
    <property type="entry name" value="Cro/C1-type_HTH"/>
</dbReference>
<evidence type="ECO:0000259" key="2">
    <source>
        <dbReference type="PROSITE" id="PS50943"/>
    </source>
</evidence>
<name>A0A927XB79_9STRE</name>
<dbReference type="SMART" id="SM00530">
    <property type="entry name" value="HTH_XRE"/>
    <property type="match status" value="1"/>
</dbReference>
<dbReference type="SUPFAM" id="SSF47413">
    <property type="entry name" value="lambda repressor-like DNA-binding domains"/>
    <property type="match status" value="1"/>
</dbReference>
<accession>A0A927XB79</accession>
<sequence>MNNRIKELRKKKKLTQEELAEKINVTKLTISRWERGERVPKSDKAQQLANYFGVSVAYLLGYSEFNETLKEAVQEGNKNKGAISKETGRKLLDNLSEILPGDNLNTKKEFTSTDWRNLLKEKIDKLDENDLTLLDLLLARFLKK</sequence>
<dbReference type="GO" id="GO:0003677">
    <property type="term" value="F:DNA binding"/>
    <property type="evidence" value="ECO:0007669"/>
    <property type="project" value="UniProtKB-KW"/>
</dbReference>
<dbReference type="Gene3D" id="1.10.260.40">
    <property type="entry name" value="lambda repressor-like DNA-binding domains"/>
    <property type="match status" value="1"/>
</dbReference>
<comment type="caution">
    <text evidence="3">The sequence shown here is derived from an EMBL/GenBank/DDBJ whole genome shotgun (WGS) entry which is preliminary data.</text>
</comment>
<organism evidence="3 4">
    <name type="scientific">Streptococcus gallolyticus</name>
    <dbReference type="NCBI Taxonomy" id="315405"/>
    <lineage>
        <taxon>Bacteria</taxon>
        <taxon>Bacillati</taxon>
        <taxon>Bacillota</taxon>
        <taxon>Bacilli</taxon>
        <taxon>Lactobacillales</taxon>
        <taxon>Streptococcaceae</taxon>
        <taxon>Streptococcus</taxon>
    </lineage>
</organism>
<keyword evidence="1" id="KW-0238">DNA-binding</keyword>
<dbReference type="EMBL" id="SVAF01000018">
    <property type="protein sequence ID" value="MBE6165081.1"/>
    <property type="molecule type" value="Genomic_DNA"/>
</dbReference>
<dbReference type="AlphaFoldDB" id="A0A927XB79"/>
<dbReference type="CDD" id="cd00093">
    <property type="entry name" value="HTH_XRE"/>
    <property type="match status" value="1"/>
</dbReference>
<dbReference type="PROSITE" id="PS50943">
    <property type="entry name" value="HTH_CROC1"/>
    <property type="match status" value="1"/>
</dbReference>
<protein>
    <submittedName>
        <fullName evidence="3">Helix-turn-helix transcriptional regulator</fullName>
    </submittedName>
</protein>
<evidence type="ECO:0000313" key="4">
    <source>
        <dbReference type="Proteomes" id="UP000700800"/>
    </source>
</evidence>
<reference evidence="3" key="1">
    <citation type="submission" date="2019-04" db="EMBL/GenBank/DDBJ databases">
        <title>Evolution of Biomass-Degrading Anaerobic Consortia Revealed by Metagenomics.</title>
        <authorList>
            <person name="Peng X."/>
        </authorList>
    </citation>
    <scope>NUCLEOTIDE SEQUENCE</scope>
    <source>
        <strain evidence="3">SIG195</strain>
    </source>
</reference>
<dbReference type="PANTHER" id="PTHR46558:SF11">
    <property type="entry name" value="HTH-TYPE TRANSCRIPTIONAL REGULATOR XRE"/>
    <property type="match status" value="1"/>
</dbReference>
<feature type="domain" description="HTH cro/C1-type" evidence="2">
    <location>
        <begin position="5"/>
        <end position="59"/>
    </location>
</feature>
<gene>
    <name evidence="3" type="ORF">E7156_07255</name>
</gene>